<name>A0A3T0E9N0_9PROT</name>
<evidence type="ECO:0000313" key="2">
    <source>
        <dbReference type="Proteomes" id="UP000286954"/>
    </source>
</evidence>
<gene>
    <name evidence="1" type="ORF">X907_1233</name>
</gene>
<sequence length="62" mass="6746">MFAQRGHPHACDVNAIHETSAPTRTVAGLPCNFDKDTFYSDDTGTRRLCNHLGTRNFGPGGI</sequence>
<dbReference type="EMBL" id="CP018911">
    <property type="protein sequence ID" value="AZU03768.1"/>
    <property type="molecule type" value="Genomic_DNA"/>
</dbReference>
<organism evidence="1 2">
    <name type="scientific">Glycocaulis alkaliphilus</name>
    <dbReference type="NCBI Taxonomy" id="1434191"/>
    <lineage>
        <taxon>Bacteria</taxon>
        <taxon>Pseudomonadati</taxon>
        <taxon>Pseudomonadota</taxon>
        <taxon>Alphaproteobacteria</taxon>
        <taxon>Maricaulales</taxon>
        <taxon>Maricaulaceae</taxon>
        <taxon>Glycocaulis</taxon>
    </lineage>
</organism>
<dbReference type="AlphaFoldDB" id="A0A3T0E9N0"/>
<evidence type="ECO:0000313" key="1">
    <source>
        <dbReference type="EMBL" id="AZU03768.1"/>
    </source>
</evidence>
<protein>
    <submittedName>
        <fullName evidence="1">Uncharacterized protein</fullName>
    </submittedName>
</protein>
<accession>A0A3T0E9N0</accession>
<dbReference type="KEGG" id="gak:X907_1233"/>
<keyword evidence="2" id="KW-1185">Reference proteome</keyword>
<proteinExistence type="predicted"/>
<dbReference type="Proteomes" id="UP000286954">
    <property type="component" value="Chromosome"/>
</dbReference>
<reference evidence="1 2" key="1">
    <citation type="submission" date="2016-12" db="EMBL/GenBank/DDBJ databases">
        <title>The genome of dimorphic prosthecate Glycocaulis alkaliphilus 6b-8t, isolated from crude oil dictates its adaptability in petroleum environments.</title>
        <authorList>
            <person name="Wu X.-L."/>
            <person name="Geng S."/>
        </authorList>
    </citation>
    <scope>NUCLEOTIDE SEQUENCE [LARGE SCALE GENOMIC DNA]</scope>
    <source>
        <strain evidence="1 2">6B-8</strain>
    </source>
</reference>